<comment type="similarity">
    <text evidence="2">Belongs to the adenylyl cyclase class-3 family.</text>
</comment>
<protein>
    <submittedName>
        <fullName evidence="10">HAMP domain-containing protein</fullName>
    </submittedName>
</protein>
<sequence>MPDSDVPTVPDAGAAPWGSRLLGSAAESAGKRRIRVQLLLTVPLLIANVTGITVSIALIGFVLPGPTVFTRRLVLLNFVATPMYGVLALLIGMWWGTTRGLRALRWAIEPDQVPNEAEQIAATRVPMLLVRCQAVLWLGGMAMLTTLYGLSDPALIPKIVFGIGISAIVVSANSYLIIEFALRPSTARVLEAAASRQRRGIGVFGRSILAWTLGSAVPVAGSMVLAIMALTMDNISTARLAVCMLALGGAGLCFGLLLMAQTLSATVAPIRGVRRALRQVEDGDLDVAVTVYDGTELGELQSGFNRMVAGLREREQIRDLFGRHVGHEVAEAALEREPNLGGVEREAAVLFIDIIGSTTMTATRPATEIVAILNSFFEIVVDEVERCGGLLNKFEGDAALAVFGTPAPLDDAAGTALTCARAIRNRLTAKASDFTAAIGVAAGRVVAGNVGAHQRYEFTVIGDAVNEAARLCELAKTDPGRLLTSASTIAAADPSEAMHWQLGESVTLRGRVTPTGLGRPQPD</sequence>
<dbReference type="Gene3D" id="6.10.340.10">
    <property type="match status" value="1"/>
</dbReference>
<dbReference type="CDD" id="cd07302">
    <property type="entry name" value="CHD"/>
    <property type="match status" value="1"/>
</dbReference>
<feature type="transmembrane region" description="Helical" evidence="7">
    <location>
        <begin position="238"/>
        <end position="260"/>
    </location>
</feature>
<evidence type="ECO:0000259" key="9">
    <source>
        <dbReference type="PROSITE" id="PS50885"/>
    </source>
</evidence>
<feature type="domain" description="Guanylate cyclase" evidence="8">
    <location>
        <begin position="348"/>
        <end position="472"/>
    </location>
</feature>
<keyword evidence="3" id="KW-1003">Cell membrane</keyword>
<dbReference type="PROSITE" id="PS50885">
    <property type="entry name" value="HAMP"/>
    <property type="match status" value="1"/>
</dbReference>
<dbReference type="PANTHER" id="PTHR43081:SF17">
    <property type="entry name" value="BLL5647 PROTEIN"/>
    <property type="match status" value="1"/>
</dbReference>
<feature type="transmembrane region" description="Helical" evidence="7">
    <location>
        <begin position="75"/>
        <end position="95"/>
    </location>
</feature>
<dbReference type="RefSeq" id="WP_327094762.1">
    <property type="nucleotide sequence ID" value="NZ_CP109149.1"/>
</dbReference>
<feature type="transmembrane region" description="Helical" evidence="7">
    <location>
        <begin position="208"/>
        <end position="232"/>
    </location>
</feature>
<dbReference type="PROSITE" id="PS50125">
    <property type="entry name" value="GUANYLATE_CYCLASE_2"/>
    <property type="match status" value="1"/>
</dbReference>
<evidence type="ECO:0000313" key="10">
    <source>
        <dbReference type="EMBL" id="WUV50063.1"/>
    </source>
</evidence>
<evidence type="ECO:0000256" key="6">
    <source>
        <dbReference type="ARBA" id="ARBA00023136"/>
    </source>
</evidence>
<dbReference type="InterPro" id="IPR003660">
    <property type="entry name" value="HAMP_dom"/>
</dbReference>
<dbReference type="Gene3D" id="3.30.70.1230">
    <property type="entry name" value="Nucleotide cyclase"/>
    <property type="match status" value="1"/>
</dbReference>
<keyword evidence="6 7" id="KW-0472">Membrane</keyword>
<evidence type="ECO:0000313" key="11">
    <source>
        <dbReference type="Proteomes" id="UP001432062"/>
    </source>
</evidence>
<feature type="transmembrane region" description="Helical" evidence="7">
    <location>
        <begin position="128"/>
        <end position="150"/>
    </location>
</feature>
<keyword evidence="11" id="KW-1185">Reference proteome</keyword>
<evidence type="ECO:0000259" key="8">
    <source>
        <dbReference type="PROSITE" id="PS50125"/>
    </source>
</evidence>
<dbReference type="EMBL" id="CP109441">
    <property type="protein sequence ID" value="WUV50063.1"/>
    <property type="molecule type" value="Genomic_DNA"/>
</dbReference>
<dbReference type="InterPro" id="IPR050697">
    <property type="entry name" value="Adenylyl/Guanylyl_Cyclase_3/4"/>
</dbReference>
<dbReference type="Pfam" id="PF00211">
    <property type="entry name" value="Guanylate_cyc"/>
    <property type="match status" value="1"/>
</dbReference>
<dbReference type="SUPFAM" id="SSF55073">
    <property type="entry name" value="Nucleotide cyclase"/>
    <property type="match status" value="1"/>
</dbReference>
<comment type="subcellular location">
    <subcellularLocation>
        <location evidence="1">Cell membrane</location>
        <topology evidence="1">Multi-pass membrane protein</topology>
    </subcellularLocation>
</comment>
<evidence type="ECO:0000256" key="7">
    <source>
        <dbReference type="SAM" id="Phobius"/>
    </source>
</evidence>
<evidence type="ECO:0000256" key="3">
    <source>
        <dbReference type="ARBA" id="ARBA00022475"/>
    </source>
</evidence>
<dbReference type="SMART" id="SM00044">
    <property type="entry name" value="CYCc"/>
    <property type="match status" value="1"/>
</dbReference>
<feature type="transmembrane region" description="Helical" evidence="7">
    <location>
        <begin position="38"/>
        <end position="63"/>
    </location>
</feature>
<gene>
    <name evidence="10" type="ORF">OG563_18820</name>
</gene>
<keyword evidence="5 7" id="KW-1133">Transmembrane helix</keyword>
<evidence type="ECO:0000256" key="1">
    <source>
        <dbReference type="ARBA" id="ARBA00004651"/>
    </source>
</evidence>
<dbReference type="InterPro" id="IPR001054">
    <property type="entry name" value="A/G_cyclase"/>
</dbReference>
<keyword evidence="4 7" id="KW-0812">Transmembrane</keyword>
<evidence type="ECO:0000256" key="2">
    <source>
        <dbReference type="ARBA" id="ARBA00005381"/>
    </source>
</evidence>
<dbReference type="InterPro" id="IPR029787">
    <property type="entry name" value="Nucleotide_cyclase"/>
</dbReference>
<organism evidence="10 11">
    <name type="scientific">Nocardia vinacea</name>
    <dbReference type="NCBI Taxonomy" id="96468"/>
    <lineage>
        <taxon>Bacteria</taxon>
        <taxon>Bacillati</taxon>
        <taxon>Actinomycetota</taxon>
        <taxon>Actinomycetes</taxon>
        <taxon>Mycobacteriales</taxon>
        <taxon>Nocardiaceae</taxon>
        <taxon>Nocardia</taxon>
    </lineage>
</organism>
<evidence type="ECO:0000256" key="4">
    <source>
        <dbReference type="ARBA" id="ARBA00022692"/>
    </source>
</evidence>
<name>A0ABZ1Z3K0_9NOCA</name>
<dbReference type="Proteomes" id="UP001432062">
    <property type="component" value="Chromosome"/>
</dbReference>
<dbReference type="Pfam" id="PF00672">
    <property type="entry name" value="HAMP"/>
    <property type="match status" value="1"/>
</dbReference>
<reference evidence="10" key="1">
    <citation type="submission" date="2022-10" db="EMBL/GenBank/DDBJ databases">
        <title>The complete genomes of actinobacterial strains from the NBC collection.</title>
        <authorList>
            <person name="Joergensen T.S."/>
            <person name="Alvarez Arevalo M."/>
            <person name="Sterndorff E.B."/>
            <person name="Faurdal D."/>
            <person name="Vuksanovic O."/>
            <person name="Mourched A.-S."/>
            <person name="Charusanti P."/>
            <person name="Shaw S."/>
            <person name="Blin K."/>
            <person name="Weber T."/>
        </authorList>
    </citation>
    <scope>NUCLEOTIDE SEQUENCE</scope>
    <source>
        <strain evidence="10">NBC_01482</strain>
    </source>
</reference>
<accession>A0ABZ1Z3K0</accession>
<dbReference type="SUPFAM" id="SSF158472">
    <property type="entry name" value="HAMP domain-like"/>
    <property type="match status" value="1"/>
</dbReference>
<feature type="domain" description="HAMP" evidence="9">
    <location>
        <begin position="264"/>
        <end position="316"/>
    </location>
</feature>
<dbReference type="CDD" id="cd06225">
    <property type="entry name" value="HAMP"/>
    <property type="match status" value="1"/>
</dbReference>
<feature type="transmembrane region" description="Helical" evidence="7">
    <location>
        <begin position="156"/>
        <end position="178"/>
    </location>
</feature>
<proteinExistence type="inferred from homology"/>
<dbReference type="PANTHER" id="PTHR43081">
    <property type="entry name" value="ADENYLATE CYCLASE, TERMINAL-DIFFERENTIATION SPECIFIC-RELATED"/>
    <property type="match status" value="1"/>
</dbReference>
<evidence type="ECO:0000256" key="5">
    <source>
        <dbReference type="ARBA" id="ARBA00022989"/>
    </source>
</evidence>
<dbReference type="SMART" id="SM00304">
    <property type="entry name" value="HAMP"/>
    <property type="match status" value="1"/>
</dbReference>